<reference evidence="6 7" key="1">
    <citation type="submission" date="2020-11" db="EMBL/GenBank/DDBJ databases">
        <title>Pseudomonas fulva producing VIM-24.</title>
        <authorList>
            <person name="Liu S."/>
        </authorList>
    </citation>
    <scope>NUCLEOTIDE SEQUENCE [LARGE SCALE GENOMIC DNA]</scope>
    <source>
        <strain evidence="6 7">ZDHY414</strain>
    </source>
</reference>
<feature type="transmembrane region" description="Helical" evidence="4">
    <location>
        <begin position="12"/>
        <end position="30"/>
    </location>
</feature>
<dbReference type="Pfam" id="PF06761">
    <property type="entry name" value="IcmF-related"/>
    <property type="match status" value="1"/>
</dbReference>
<protein>
    <submittedName>
        <fullName evidence="6">Type VI secretion system membrane subunit TssM</fullName>
    </submittedName>
</protein>
<dbReference type="PANTHER" id="PTHR36153:SF1">
    <property type="entry name" value="TYPE VI SECRETION SYSTEM COMPONENT TSSM1"/>
    <property type="match status" value="1"/>
</dbReference>
<dbReference type="RefSeq" id="WP_196110695.1">
    <property type="nucleotide sequence ID" value="NZ_CP064943.1"/>
</dbReference>
<evidence type="ECO:0000256" key="2">
    <source>
        <dbReference type="ARBA" id="ARBA00023136"/>
    </source>
</evidence>
<dbReference type="InterPro" id="IPR053156">
    <property type="entry name" value="T6SS_TssM-like"/>
</dbReference>
<evidence type="ECO:0000313" key="6">
    <source>
        <dbReference type="EMBL" id="QPH51229.1"/>
    </source>
</evidence>
<evidence type="ECO:0000259" key="5">
    <source>
        <dbReference type="PROSITE" id="PS51123"/>
    </source>
</evidence>
<evidence type="ECO:0000313" key="7">
    <source>
        <dbReference type="Proteomes" id="UP000594430"/>
    </source>
</evidence>
<dbReference type="Gene3D" id="3.30.1330.60">
    <property type="entry name" value="OmpA-like domain"/>
    <property type="match status" value="1"/>
</dbReference>
<dbReference type="InterPro" id="IPR036737">
    <property type="entry name" value="OmpA-like_sf"/>
</dbReference>
<sequence>MNRLKYYFFKYQPYVLGVVFFLAIFLVWTTGMALGFASLASLLAGIGVFVLLSALYVLLMYRGVSQHHDLQALLREDADQAVLNANPQDREEISLLRERLLQSIERLQGSSKGGANKDALYALPWYLVIGQPASGKSTMLYQSGLTFPYAEREGARVAGLGGTRNCDWFFSSEAVLLDTAGRYMNNQEEAGKWRAFLGLLRQHRQRRPLNGLIVAVSIEDILHAGADGRERLAKRLRERIQEAHELLELRLPIYLVFTKCDLLPGFTHFYRQLDAHLRDEVMGKTFSHEGFEQSDWGTRFAAAMNELVGHWQALADHQLLQQDIQLTRRDPAAYRLPLELAALKPLLNAFVADLLRANPYQSAELLRGFYFTSALDADEPAHGRYASHVRDRFALAAPGNDAAADSQTEPLFIASLFRKVIIPDQHLVALYTSNRREHRRKAAWVGAASLAGLLLCAAWGWSYSNNKAAIQAVAANLDSARQQDAAAPQQYTAWNSLDQLRQAAAELYARHRTDGVPLAMRMGLYRGHDIEPFVRQAYFAQLEKVMLKPTADNLTRSLYLLSSIKIYQRNAPRLETVSGIDSVEPRALPVDNRAQSVATFGQTTLDTYLMLSKAQREQAQPAVLKVRIPDYWYPAIYKQVPRPAGQSAQASGEGEDYQFAGRQIAFYSDQIREPDVPRILNNAFLVSSSRNYINSLLTRSLRAIETITLESDTLFAFGRADFQSLQTAGQRQLSSIANKLLNTPNVGKIVITGHADQIGDRKSNLQVSRQRAQTIKTYLVGKGLPAELVDAVGAGSDKPLVRCNMQAPRAELIQCLEPNRRVEIEVRALD</sequence>
<feature type="transmembrane region" description="Helical" evidence="4">
    <location>
        <begin position="442"/>
        <end position="461"/>
    </location>
</feature>
<accession>A0A7S9Q1P3</accession>
<dbReference type="GO" id="GO:0016020">
    <property type="term" value="C:membrane"/>
    <property type="evidence" value="ECO:0007669"/>
    <property type="project" value="UniProtKB-SubCell"/>
</dbReference>
<feature type="transmembrane region" description="Helical" evidence="4">
    <location>
        <begin position="36"/>
        <end position="59"/>
    </location>
</feature>
<keyword evidence="4" id="KW-1133">Transmembrane helix</keyword>
<dbReference type="NCBIfam" id="TIGR03348">
    <property type="entry name" value="VI_IcmF"/>
    <property type="match status" value="1"/>
</dbReference>
<dbReference type="Pfam" id="PF00691">
    <property type="entry name" value="OmpA"/>
    <property type="match status" value="1"/>
</dbReference>
<dbReference type="InterPro" id="IPR006664">
    <property type="entry name" value="OMP_bac"/>
</dbReference>
<dbReference type="Pfam" id="PF14331">
    <property type="entry name" value="IcmF-related_N"/>
    <property type="match status" value="1"/>
</dbReference>
<dbReference type="PANTHER" id="PTHR36153">
    <property type="entry name" value="INNER MEMBRANE PROTEIN-RELATED"/>
    <property type="match status" value="1"/>
</dbReference>
<keyword evidence="4" id="KW-0812">Transmembrane</keyword>
<organism evidence="6 7">
    <name type="scientific">Pseudomonas fulva</name>
    <dbReference type="NCBI Taxonomy" id="47880"/>
    <lineage>
        <taxon>Bacteria</taxon>
        <taxon>Pseudomonadati</taxon>
        <taxon>Pseudomonadota</taxon>
        <taxon>Gammaproteobacteria</taxon>
        <taxon>Pseudomonadales</taxon>
        <taxon>Pseudomonadaceae</taxon>
        <taxon>Pseudomonas</taxon>
    </lineage>
</organism>
<dbReference type="AlphaFoldDB" id="A0A7S9Q1P3"/>
<dbReference type="InterPro" id="IPR027417">
    <property type="entry name" value="P-loop_NTPase"/>
</dbReference>
<dbReference type="CDD" id="cd07185">
    <property type="entry name" value="OmpA_C-like"/>
    <property type="match status" value="1"/>
</dbReference>
<dbReference type="Gene3D" id="3.40.50.300">
    <property type="entry name" value="P-loop containing nucleotide triphosphate hydrolases"/>
    <property type="match status" value="1"/>
</dbReference>
<dbReference type="InterPro" id="IPR006665">
    <property type="entry name" value="OmpA-like"/>
</dbReference>
<proteinExistence type="predicted"/>
<dbReference type="SUPFAM" id="SSF52540">
    <property type="entry name" value="P-loop containing nucleoside triphosphate hydrolases"/>
    <property type="match status" value="1"/>
</dbReference>
<dbReference type="PROSITE" id="PS51123">
    <property type="entry name" value="OMPA_2"/>
    <property type="match status" value="1"/>
</dbReference>
<dbReference type="InterPro" id="IPR017731">
    <property type="entry name" value="TssM1-like"/>
</dbReference>
<dbReference type="InterPro" id="IPR025743">
    <property type="entry name" value="TssM1_N"/>
</dbReference>
<dbReference type="Proteomes" id="UP000594430">
    <property type="component" value="Chromosome"/>
</dbReference>
<dbReference type="SUPFAM" id="SSF103088">
    <property type="entry name" value="OmpA-like"/>
    <property type="match status" value="1"/>
</dbReference>
<dbReference type="EMBL" id="CP064946">
    <property type="protein sequence ID" value="QPH51229.1"/>
    <property type="molecule type" value="Genomic_DNA"/>
</dbReference>
<feature type="domain" description="OmpA-like" evidence="5">
    <location>
        <begin position="702"/>
        <end position="830"/>
    </location>
</feature>
<dbReference type="PRINTS" id="PR01021">
    <property type="entry name" value="OMPADOMAIN"/>
</dbReference>
<evidence type="ECO:0000256" key="3">
    <source>
        <dbReference type="PROSITE-ProRule" id="PRU00473"/>
    </source>
</evidence>
<evidence type="ECO:0000256" key="4">
    <source>
        <dbReference type="SAM" id="Phobius"/>
    </source>
</evidence>
<comment type="subcellular location">
    <subcellularLocation>
        <location evidence="1">Membrane</location>
    </subcellularLocation>
</comment>
<dbReference type="InterPro" id="IPR009612">
    <property type="entry name" value="IcmF-rel"/>
</dbReference>
<keyword evidence="2 3" id="KW-0472">Membrane</keyword>
<dbReference type="CDD" id="cd00882">
    <property type="entry name" value="Ras_like_GTPase"/>
    <property type="match status" value="1"/>
</dbReference>
<evidence type="ECO:0000256" key="1">
    <source>
        <dbReference type="ARBA" id="ARBA00004370"/>
    </source>
</evidence>
<name>A0A7S9Q1P3_9PSED</name>
<gene>
    <name evidence="6" type="primary">tssM</name>
    <name evidence="6" type="ORF">IZU98_11325</name>
</gene>